<organism evidence="2 3">
    <name type="scientific">Tricholomella constricta</name>
    <dbReference type="NCBI Taxonomy" id="117010"/>
    <lineage>
        <taxon>Eukaryota</taxon>
        <taxon>Fungi</taxon>
        <taxon>Dikarya</taxon>
        <taxon>Basidiomycota</taxon>
        <taxon>Agaricomycotina</taxon>
        <taxon>Agaricomycetes</taxon>
        <taxon>Agaricomycetidae</taxon>
        <taxon>Agaricales</taxon>
        <taxon>Tricholomatineae</taxon>
        <taxon>Lyophyllaceae</taxon>
        <taxon>Tricholomella</taxon>
    </lineage>
</organism>
<dbReference type="AlphaFoldDB" id="A0A8H5H512"/>
<sequence>MGFILRYPYYLQRIDERHNFISTSKPSAPTEGSSSIRGRPAESSETFMQGDLYVNCKEDLMHVSEELLDDVCLSETRVVCRSQR</sequence>
<keyword evidence="3" id="KW-1185">Reference proteome</keyword>
<proteinExistence type="predicted"/>
<evidence type="ECO:0000313" key="2">
    <source>
        <dbReference type="EMBL" id="KAF5377086.1"/>
    </source>
</evidence>
<dbReference type="EMBL" id="JAACJP010000025">
    <property type="protein sequence ID" value="KAF5377086.1"/>
    <property type="molecule type" value="Genomic_DNA"/>
</dbReference>
<evidence type="ECO:0000313" key="3">
    <source>
        <dbReference type="Proteomes" id="UP000565441"/>
    </source>
</evidence>
<feature type="compositionally biased region" description="Polar residues" evidence="1">
    <location>
        <begin position="21"/>
        <end position="36"/>
    </location>
</feature>
<comment type="caution">
    <text evidence="2">The sequence shown here is derived from an EMBL/GenBank/DDBJ whole genome shotgun (WGS) entry which is preliminary data.</text>
</comment>
<protein>
    <submittedName>
        <fullName evidence="2">Uncharacterized protein</fullName>
    </submittedName>
</protein>
<reference evidence="2 3" key="1">
    <citation type="journal article" date="2020" name="ISME J.">
        <title>Uncovering the hidden diversity of litter-decomposition mechanisms in mushroom-forming fungi.</title>
        <authorList>
            <person name="Floudas D."/>
            <person name="Bentzer J."/>
            <person name="Ahren D."/>
            <person name="Johansson T."/>
            <person name="Persson P."/>
            <person name="Tunlid A."/>
        </authorList>
    </citation>
    <scope>NUCLEOTIDE SEQUENCE [LARGE SCALE GENOMIC DNA]</scope>
    <source>
        <strain evidence="2 3">CBS 661.87</strain>
    </source>
</reference>
<feature type="region of interest" description="Disordered" evidence="1">
    <location>
        <begin position="21"/>
        <end position="44"/>
    </location>
</feature>
<gene>
    <name evidence="2" type="ORF">D9615_010550</name>
</gene>
<accession>A0A8H5H512</accession>
<evidence type="ECO:0000256" key="1">
    <source>
        <dbReference type="SAM" id="MobiDB-lite"/>
    </source>
</evidence>
<name>A0A8H5H512_9AGAR</name>
<dbReference type="Proteomes" id="UP000565441">
    <property type="component" value="Unassembled WGS sequence"/>
</dbReference>